<name>A0A1G4J3X5_9SACH</name>
<dbReference type="AlphaFoldDB" id="A0A1G4J3X5"/>
<organism evidence="1 2">
    <name type="scientific">Lachancea mirantina</name>
    <dbReference type="NCBI Taxonomy" id="1230905"/>
    <lineage>
        <taxon>Eukaryota</taxon>
        <taxon>Fungi</taxon>
        <taxon>Dikarya</taxon>
        <taxon>Ascomycota</taxon>
        <taxon>Saccharomycotina</taxon>
        <taxon>Saccharomycetes</taxon>
        <taxon>Saccharomycetales</taxon>
        <taxon>Saccharomycetaceae</taxon>
        <taxon>Lachancea</taxon>
    </lineage>
</organism>
<evidence type="ECO:0000313" key="1">
    <source>
        <dbReference type="EMBL" id="SCU84341.1"/>
    </source>
</evidence>
<gene>
    <name evidence="1" type="ORF">LAMI_0C07140G</name>
</gene>
<protein>
    <submittedName>
        <fullName evidence="1">LAMI_0C07140g1_1</fullName>
    </submittedName>
</protein>
<sequence length="158" mass="17626">MRATRASFYICDAPLPTSPTLPLHRFDIICWAKSVTFESTPHCKPHVIPTMLLRNKGDLTSSFRCTLPSSSCYTLLPSSCYAMFHQFCFLGRFQARKKPKHSQSSHEAFGQASEGLRVGLDRPFAASRYPTCLAHQGIAPYSMWCTGFLSTVDPVDDA</sequence>
<proteinExistence type="predicted"/>
<accession>A0A1G4J3X5</accession>
<keyword evidence="2" id="KW-1185">Reference proteome</keyword>
<evidence type="ECO:0000313" key="2">
    <source>
        <dbReference type="Proteomes" id="UP000191024"/>
    </source>
</evidence>
<dbReference type="EMBL" id="LT598466">
    <property type="protein sequence ID" value="SCU84341.1"/>
    <property type="molecule type" value="Genomic_DNA"/>
</dbReference>
<dbReference type="Proteomes" id="UP000191024">
    <property type="component" value="Chromosome C"/>
</dbReference>
<reference evidence="2" key="1">
    <citation type="submission" date="2016-03" db="EMBL/GenBank/DDBJ databases">
        <authorList>
            <person name="Devillers H."/>
        </authorList>
    </citation>
    <scope>NUCLEOTIDE SEQUENCE [LARGE SCALE GENOMIC DNA]</scope>
</reference>